<dbReference type="InterPro" id="IPR011528">
    <property type="entry name" value="NERD"/>
</dbReference>
<gene>
    <name evidence="3" type="ORF">HLA92_01530</name>
</gene>
<keyword evidence="4" id="KW-1185">Reference proteome</keyword>
<dbReference type="RefSeq" id="WP_171112853.1">
    <property type="nucleotide sequence ID" value="NZ_CP053097.1"/>
</dbReference>
<dbReference type="Proteomes" id="UP000502118">
    <property type="component" value="Chromosome"/>
</dbReference>
<dbReference type="PROSITE" id="PS50965">
    <property type="entry name" value="NERD"/>
    <property type="match status" value="1"/>
</dbReference>
<name>A0A6M4JGE5_9MOLU</name>
<evidence type="ECO:0000313" key="3">
    <source>
        <dbReference type="EMBL" id="QJR44112.1"/>
    </source>
</evidence>
<reference evidence="3 4" key="1">
    <citation type="submission" date="2020-05" db="EMBL/GenBank/DDBJ databases">
        <title>Novel Mycoplasma species detected in Mirounga angustirostris (northern elephant seal) from the USA.</title>
        <authorList>
            <person name="Volokhov D.V."/>
        </authorList>
    </citation>
    <scope>NUCLEOTIDE SEQUENCE [LARGE SCALE GENOMIC DNA]</scope>
    <source>
        <strain evidence="3 4">Mirounga ES2806-NAS</strain>
    </source>
</reference>
<organism evidence="3 4">
    <name type="scientific">Mycoplasma miroungirhinis</name>
    <dbReference type="NCBI Taxonomy" id="754516"/>
    <lineage>
        <taxon>Bacteria</taxon>
        <taxon>Bacillati</taxon>
        <taxon>Mycoplasmatota</taxon>
        <taxon>Mollicutes</taxon>
        <taxon>Mycoplasmataceae</taxon>
        <taxon>Mycoplasma</taxon>
    </lineage>
</organism>
<keyword evidence="1" id="KW-1133">Transmembrane helix</keyword>
<evidence type="ECO:0000259" key="2">
    <source>
        <dbReference type="PROSITE" id="PS50965"/>
    </source>
</evidence>
<proteinExistence type="predicted"/>
<dbReference type="KEGG" id="mmio:HLA92_01530"/>
<dbReference type="AlphaFoldDB" id="A0A6M4JGE5"/>
<feature type="transmembrane region" description="Helical" evidence="1">
    <location>
        <begin position="6"/>
        <end position="28"/>
    </location>
</feature>
<keyword evidence="1" id="KW-0812">Transmembrane</keyword>
<feature type="domain" description="NERD" evidence="2">
    <location>
        <begin position="40"/>
        <end position="157"/>
    </location>
</feature>
<dbReference type="Pfam" id="PF08378">
    <property type="entry name" value="NERD"/>
    <property type="match status" value="1"/>
</dbReference>
<protein>
    <submittedName>
        <fullName evidence="3">NERD domain-containing protein</fullName>
    </submittedName>
</protein>
<keyword evidence="1" id="KW-0472">Membrane</keyword>
<accession>A0A6M4JGE5</accession>
<evidence type="ECO:0000256" key="1">
    <source>
        <dbReference type="SAM" id="Phobius"/>
    </source>
</evidence>
<evidence type="ECO:0000313" key="4">
    <source>
        <dbReference type="Proteomes" id="UP000502118"/>
    </source>
</evidence>
<dbReference type="EMBL" id="CP053097">
    <property type="protein sequence ID" value="QJR44112.1"/>
    <property type="molecule type" value="Genomic_DNA"/>
</dbReference>
<sequence>MEKTIKTGLIIAMVILILILLVVIYKVITYKIAIKNRKGRGKKFEQEFSNDLKKWAEQNNYFYLSPSLYKNNNKLFEVDGIIVNQKGVFVIETKSIKGNIEGDFNEEKWFKVFNNTKYEIHNVILQNVKHMKHIENILKNSEINLYSILVFEEFDKKIEIINNPQWNLITKDTIFVNDLNNFMQNTESILNQHSTNTAYNILSSYRTNARKDLWKFKAYRYKF</sequence>